<comment type="caution">
    <text evidence="1">The sequence shown here is derived from an EMBL/GenBank/DDBJ whole genome shotgun (WGS) entry which is preliminary data.</text>
</comment>
<name>A0A3M7PDP0_BRAPC</name>
<sequence>MGDLNNSKERERERLFYLDKYRFLCSLKSYVCSRFWGTPGLVRMAGTFFPPSCLIFGDPREFDCE</sequence>
<dbReference type="Proteomes" id="UP000276133">
    <property type="component" value="Unassembled WGS sequence"/>
</dbReference>
<reference evidence="1 2" key="1">
    <citation type="journal article" date="2018" name="Sci. Rep.">
        <title>Genomic signatures of local adaptation to the degree of environmental predictability in rotifers.</title>
        <authorList>
            <person name="Franch-Gras L."/>
            <person name="Hahn C."/>
            <person name="Garcia-Roger E.M."/>
            <person name="Carmona M.J."/>
            <person name="Serra M."/>
            <person name="Gomez A."/>
        </authorList>
    </citation>
    <scope>NUCLEOTIDE SEQUENCE [LARGE SCALE GENOMIC DNA]</scope>
    <source>
        <strain evidence="1">HYR1</strain>
    </source>
</reference>
<evidence type="ECO:0000313" key="2">
    <source>
        <dbReference type="Proteomes" id="UP000276133"/>
    </source>
</evidence>
<protein>
    <submittedName>
        <fullName evidence="1">Uncharacterized protein</fullName>
    </submittedName>
</protein>
<accession>A0A3M7PDP0</accession>
<proteinExistence type="predicted"/>
<keyword evidence="2" id="KW-1185">Reference proteome</keyword>
<dbReference type="AlphaFoldDB" id="A0A3M7PDP0"/>
<organism evidence="1 2">
    <name type="scientific">Brachionus plicatilis</name>
    <name type="common">Marine rotifer</name>
    <name type="synonym">Brachionus muelleri</name>
    <dbReference type="NCBI Taxonomy" id="10195"/>
    <lineage>
        <taxon>Eukaryota</taxon>
        <taxon>Metazoa</taxon>
        <taxon>Spiralia</taxon>
        <taxon>Gnathifera</taxon>
        <taxon>Rotifera</taxon>
        <taxon>Eurotatoria</taxon>
        <taxon>Monogononta</taxon>
        <taxon>Pseudotrocha</taxon>
        <taxon>Ploima</taxon>
        <taxon>Brachionidae</taxon>
        <taxon>Brachionus</taxon>
    </lineage>
</organism>
<evidence type="ECO:0000313" key="1">
    <source>
        <dbReference type="EMBL" id="RMZ97226.1"/>
    </source>
</evidence>
<gene>
    <name evidence="1" type="ORF">BpHYR1_053453</name>
</gene>
<dbReference type="EMBL" id="REGN01011539">
    <property type="protein sequence ID" value="RMZ97226.1"/>
    <property type="molecule type" value="Genomic_DNA"/>
</dbReference>